<proteinExistence type="inferred from homology"/>
<dbReference type="PANTHER" id="PTHR21716">
    <property type="entry name" value="TRANSMEMBRANE PROTEIN"/>
    <property type="match status" value="1"/>
</dbReference>
<dbReference type="AlphaFoldDB" id="A0A1M4PP25"/>
<gene>
    <name evidence="9" type="ORF">CUESP1_1863</name>
</gene>
<accession>A0A1M4PP25</accession>
<evidence type="ECO:0000256" key="7">
    <source>
        <dbReference type="ARBA" id="ARBA00023136"/>
    </source>
</evidence>
<feature type="transmembrane region" description="Helical" evidence="8">
    <location>
        <begin position="197"/>
        <end position="218"/>
    </location>
</feature>
<comment type="similarity">
    <text evidence="2">Belongs to the autoinducer-2 exporter (AI-2E) (TC 2.A.86) family.</text>
</comment>
<comment type="subcellular location">
    <subcellularLocation>
        <location evidence="1">Cell membrane</location>
        <topology evidence="1">Multi-pass membrane protein</topology>
    </subcellularLocation>
</comment>
<dbReference type="GO" id="GO:0005886">
    <property type="term" value="C:plasma membrane"/>
    <property type="evidence" value="ECO:0007669"/>
    <property type="project" value="UniProtKB-SubCell"/>
</dbReference>
<keyword evidence="4" id="KW-1003">Cell membrane</keyword>
<keyword evidence="3" id="KW-0813">Transport</keyword>
<dbReference type="GO" id="GO:0055085">
    <property type="term" value="P:transmembrane transport"/>
    <property type="evidence" value="ECO:0007669"/>
    <property type="project" value="TreeGrafter"/>
</dbReference>
<evidence type="ECO:0000313" key="10">
    <source>
        <dbReference type="Proteomes" id="UP000245423"/>
    </source>
</evidence>
<keyword evidence="6 8" id="KW-1133">Transmembrane helix</keyword>
<reference evidence="9 10" key="1">
    <citation type="submission" date="2016-11" db="EMBL/GenBank/DDBJ databases">
        <authorList>
            <person name="Manzoor S."/>
        </authorList>
    </citation>
    <scope>NUCLEOTIDE SEQUENCE [LARGE SCALE GENOMIC DNA]</scope>
    <source>
        <strain evidence="9">Clostridium ultunense strain Esp</strain>
    </source>
</reference>
<protein>
    <submittedName>
        <fullName evidence="9">Putative membrane protein</fullName>
    </submittedName>
</protein>
<evidence type="ECO:0000256" key="3">
    <source>
        <dbReference type="ARBA" id="ARBA00022448"/>
    </source>
</evidence>
<dbReference type="EMBL" id="LT669839">
    <property type="protein sequence ID" value="SHD77223.1"/>
    <property type="molecule type" value="Genomic_DNA"/>
</dbReference>
<evidence type="ECO:0000256" key="4">
    <source>
        <dbReference type="ARBA" id="ARBA00022475"/>
    </source>
</evidence>
<evidence type="ECO:0000256" key="1">
    <source>
        <dbReference type="ARBA" id="ARBA00004651"/>
    </source>
</evidence>
<feature type="transmembrane region" description="Helical" evidence="8">
    <location>
        <begin position="293"/>
        <end position="312"/>
    </location>
</feature>
<keyword evidence="10" id="KW-1185">Reference proteome</keyword>
<feature type="transmembrane region" description="Helical" evidence="8">
    <location>
        <begin position="12"/>
        <end position="28"/>
    </location>
</feature>
<name>A0A1M4PP25_9FIRM</name>
<feature type="transmembrane region" description="Helical" evidence="8">
    <location>
        <begin position="107"/>
        <end position="125"/>
    </location>
</feature>
<feature type="transmembrane region" description="Helical" evidence="8">
    <location>
        <begin position="48"/>
        <end position="65"/>
    </location>
</feature>
<evidence type="ECO:0000256" key="8">
    <source>
        <dbReference type="SAM" id="Phobius"/>
    </source>
</evidence>
<organism evidence="9 10">
    <name type="scientific">[Clostridium] ultunense Esp</name>
    <dbReference type="NCBI Taxonomy" id="1288971"/>
    <lineage>
        <taxon>Bacteria</taxon>
        <taxon>Bacillati</taxon>
        <taxon>Bacillota</taxon>
        <taxon>Tissierellia</taxon>
        <taxon>Tissierellales</taxon>
        <taxon>Tepidimicrobiaceae</taxon>
        <taxon>Schnuerera</taxon>
    </lineage>
</organism>
<evidence type="ECO:0000256" key="6">
    <source>
        <dbReference type="ARBA" id="ARBA00022989"/>
    </source>
</evidence>
<sequence>MNVQSSILMRNLIIIISTLLILAIYYLIHIGNRYVEEDKRIRINKKRVFPVLLILIIIYSFYLLSKKYGILSDTFKTIIISAVLAYLFNPIINFFEKHKISRGWGVLIVYMVIIGIIIILSFLVFPKTGKEVKRFLAVLPMYFEKFSNFVDDLYYKYYTNMDNMPPILQGIEGVILNSFQNVENAIITNISRFFEGIISTFSKIISLILIPILTFYFLKDKEYFKTKIYLTIPKKMRREVKEVSLEIDRVLSQFIRGRLILAIYVGIATTILLMILGIDFAIVIGIITGVADIIPYFGPFLGFLPAVFFALLNSPIKALWVAVLFVGIQWIENNVLAPKIIGETTGIHPITILLALIIGGGLFGVMGMIFSIPAVAVFKILFGFFIEKIRIRNRKIFIV</sequence>
<feature type="transmembrane region" description="Helical" evidence="8">
    <location>
        <begin position="319"/>
        <end position="341"/>
    </location>
</feature>
<feature type="transmembrane region" description="Helical" evidence="8">
    <location>
        <begin position="259"/>
        <end position="287"/>
    </location>
</feature>
<feature type="transmembrane region" description="Helical" evidence="8">
    <location>
        <begin position="77"/>
        <end position="95"/>
    </location>
</feature>
<evidence type="ECO:0000313" key="9">
    <source>
        <dbReference type="EMBL" id="SHD77223.1"/>
    </source>
</evidence>
<dbReference type="InterPro" id="IPR002549">
    <property type="entry name" value="AI-2E-like"/>
</dbReference>
<evidence type="ECO:0000256" key="2">
    <source>
        <dbReference type="ARBA" id="ARBA00009773"/>
    </source>
</evidence>
<dbReference type="RefSeq" id="WP_243473892.1">
    <property type="nucleotide sequence ID" value="NZ_LT669839.1"/>
</dbReference>
<dbReference type="PANTHER" id="PTHR21716:SF53">
    <property type="entry name" value="PERMEASE PERM-RELATED"/>
    <property type="match status" value="1"/>
</dbReference>
<keyword evidence="7 8" id="KW-0472">Membrane</keyword>
<keyword evidence="5 8" id="KW-0812">Transmembrane</keyword>
<feature type="transmembrane region" description="Helical" evidence="8">
    <location>
        <begin position="353"/>
        <end position="386"/>
    </location>
</feature>
<dbReference type="Pfam" id="PF01594">
    <property type="entry name" value="AI-2E_transport"/>
    <property type="match status" value="1"/>
</dbReference>
<dbReference type="Proteomes" id="UP000245423">
    <property type="component" value="Chromosome 1"/>
</dbReference>
<evidence type="ECO:0000256" key="5">
    <source>
        <dbReference type="ARBA" id="ARBA00022692"/>
    </source>
</evidence>